<accession>A0A0J9EA53</accession>
<dbReference type="PATRIC" id="fig|1675527.3.peg.4856"/>
<dbReference type="InterPro" id="IPR011990">
    <property type="entry name" value="TPR-like_helical_dom_sf"/>
</dbReference>
<dbReference type="Gene3D" id="1.10.10.10">
    <property type="entry name" value="Winged helix-like DNA-binding domain superfamily/Winged helix DNA-binding domain"/>
    <property type="match status" value="1"/>
</dbReference>
<evidence type="ECO:0000259" key="3">
    <source>
        <dbReference type="PROSITE" id="PS51755"/>
    </source>
</evidence>
<comment type="caution">
    <text evidence="4">The sequence shown here is derived from an EMBL/GenBank/DDBJ whole genome shotgun (WGS) entry which is preliminary data.</text>
</comment>
<dbReference type="SMART" id="SM00862">
    <property type="entry name" value="Trans_reg_C"/>
    <property type="match status" value="1"/>
</dbReference>
<dbReference type="EC" id="4.6.1.1" evidence="4"/>
<evidence type="ECO:0000313" key="5">
    <source>
        <dbReference type="Proteomes" id="UP000037178"/>
    </source>
</evidence>
<dbReference type="PANTHER" id="PTHR12558:SF33">
    <property type="entry name" value="BLL7664 PROTEIN"/>
    <property type="match status" value="1"/>
</dbReference>
<feature type="domain" description="OmpR/PhoB-type" evidence="3">
    <location>
        <begin position="1"/>
        <end position="98"/>
    </location>
</feature>
<dbReference type="GO" id="GO:0006355">
    <property type="term" value="P:regulation of DNA-templated transcription"/>
    <property type="evidence" value="ECO:0007669"/>
    <property type="project" value="InterPro"/>
</dbReference>
<dbReference type="STRING" id="1675527.AIOL_004639"/>
<dbReference type="GO" id="GO:0004016">
    <property type="term" value="F:adenylate cyclase activity"/>
    <property type="evidence" value="ECO:0007669"/>
    <property type="project" value="UniProtKB-EC"/>
</dbReference>
<dbReference type="CDD" id="cd00383">
    <property type="entry name" value="trans_reg_C"/>
    <property type="match status" value="1"/>
</dbReference>
<dbReference type="InterPro" id="IPR036388">
    <property type="entry name" value="WH-like_DNA-bd_sf"/>
</dbReference>
<dbReference type="GO" id="GO:0000160">
    <property type="term" value="P:phosphorelay signal transduction system"/>
    <property type="evidence" value="ECO:0007669"/>
    <property type="project" value="InterPro"/>
</dbReference>
<keyword evidence="5" id="KW-1185">Reference proteome</keyword>
<dbReference type="Proteomes" id="UP000037178">
    <property type="component" value="Unassembled WGS sequence"/>
</dbReference>
<proteinExistence type="predicted"/>
<name>A0A0J9EA53_9RHOB</name>
<dbReference type="InterPro" id="IPR016032">
    <property type="entry name" value="Sig_transdc_resp-reg_C-effctor"/>
</dbReference>
<dbReference type="OrthoDB" id="54411at2"/>
<dbReference type="SUPFAM" id="SSF48452">
    <property type="entry name" value="TPR-like"/>
    <property type="match status" value="1"/>
</dbReference>
<feature type="DNA-binding region" description="OmpR/PhoB-type" evidence="2">
    <location>
        <begin position="1"/>
        <end position="98"/>
    </location>
</feature>
<evidence type="ECO:0000256" key="1">
    <source>
        <dbReference type="ARBA" id="ARBA00023125"/>
    </source>
</evidence>
<gene>
    <name evidence="4" type="ORF">AIOL_004639</name>
</gene>
<dbReference type="InterPro" id="IPR019734">
    <property type="entry name" value="TPR_rpt"/>
</dbReference>
<dbReference type="AlphaFoldDB" id="A0A0J9EA53"/>
<evidence type="ECO:0000313" key="4">
    <source>
        <dbReference type="EMBL" id="KMW59657.1"/>
    </source>
</evidence>
<dbReference type="Pfam" id="PF13181">
    <property type="entry name" value="TPR_8"/>
    <property type="match status" value="1"/>
</dbReference>
<dbReference type="RefSeq" id="WP_049645091.1">
    <property type="nucleotide sequence ID" value="NZ_LFTY01000002.1"/>
</dbReference>
<dbReference type="InterPro" id="IPR001867">
    <property type="entry name" value="OmpR/PhoB-type_DNA-bd"/>
</dbReference>
<protein>
    <submittedName>
        <fullName evidence="4">Adenylate cyclase</fullName>
        <ecNumber evidence="4">4.6.1.1</ecNumber>
    </submittedName>
</protein>
<sequence>MIYRFQEFELDLDTCELRRDGKLVGIEPQVFALLHLLVENHDRLVTKDEIIEKIWDGRFISEAAISSRIRAVRKALGDDSKKQRYLRTHYKRGLRFQIKPTLLSRSRVLSEKGQQTDAEPVLTTLKPSIAVLPFTALNELCELKSISDAFPHDLIVALSRLRWLSVVARGSSFKFRGDDQDIIEIGKVLGVSYCLSGSVEMIGPRLSINVELASATSGKLVWAERFVADVQNIFDLREQIIARCLVELELNISKNEARSAHSAEPTTLDTWTNFHTGLQLYYHFNDADNQKAINLFEHASRIDSTFCRAHAALSSAYFQKAFYKYDGKRTKNILPCREAAMRAFELDPLDPFACYAMGRVFWLTQDVKESAEWFEQATSLSPSYSHGHYAYSWAQIVLGRSSDALDRAEEAMKLSPLDPFLASMQWIKACALMDMEKLEEAVLWSERAARSPRSTIVMPLLALVANQAAENRPGAEFWARRLRDRSPSINKDDIFQMMPFQNPNLRHLFQHNLERLGF</sequence>
<dbReference type="PANTHER" id="PTHR12558">
    <property type="entry name" value="CELL DIVISION CYCLE 16,23,27"/>
    <property type="match status" value="1"/>
</dbReference>
<keyword evidence="1 2" id="KW-0238">DNA-binding</keyword>
<dbReference type="EMBL" id="LFTY01000002">
    <property type="protein sequence ID" value="KMW59657.1"/>
    <property type="molecule type" value="Genomic_DNA"/>
</dbReference>
<organism evidence="4 5">
    <name type="scientific">Candidatus Rhodobacter oscarellae</name>
    <dbReference type="NCBI Taxonomy" id="1675527"/>
    <lineage>
        <taxon>Bacteria</taxon>
        <taxon>Pseudomonadati</taxon>
        <taxon>Pseudomonadota</taxon>
        <taxon>Alphaproteobacteria</taxon>
        <taxon>Rhodobacterales</taxon>
        <taxon>Rhodobacter group</taxon>
        <taxon>Rhodobacter</taxon>
    </lineage>
</organism>
<reference evidence="4 5" key="1">
    <citation type="submission" date="2015-06" db="EMBL/GenBank/DDBJ databases">
        <title>Draft genome sequence of an Alphaproteobacteria species associated to the Mediterranean sponge Oscarella lobularis.</title>
        <authorList>
            <person name="Jourda C."/>
            <person name="Santini S."/>
            <person name="Claverie J.-M."/>
        </authorList>
    </citation>
    <scope>NUCLEOTIDE SEQUENCE [LARGE SCALE GENOMIC DNA]</scope>
    <source>
        <strain evidence="4">IGS</strain>
    </source>
</reference>
<evidence type="ECO:0000256" key="2">
    <source>
        <dbReference type="PROSITE-ProRule" id="PRU01091"/>
    </source>
</evidence>
<dbReference type="PROSITE" id="PS51755">
    <property type="entry name" value="OMPR_PHOB"/>
    <property type="match status" value="1"/>
</dbReference>
<keyword evidence="4" id="KW-0456">Lyase</keyword>
<dbReference type="SUPFAM" id="SSF46894">
    <property type="entry name" value="C-terminal effector domain of the bipartite response regulators"/>
    <property type="match status" value="1"/>
</dbReference>
<dbReference type="Pfam" id="PF00486">
    <property type="entry name" value="Trans_reg_C"/>
    <property type="match status" value="1"/>
</dbReference>
<dbReference type="GO" id="GO:0003677">
    <property type="term" value="F:DNA binding"/>
    <property type="evidence" value="ECO:0007669"/>
    <property type="project" value="UniProtKB-UniRule"/>
</dbReference>
<dbReference type="Gene3D" id="1.25.40.10">
    <property type="entry name" value="Tetratricopeptide repeat domain"/>
    <property type="match status" value="1"/>
</dbReference>